<gene>
    <name evidence="2" type="ORF">AMTR_s00061p00197390</name>
</gene>
<evidence type="ECO:0000256" key="1">
    <source>
        <dbReference type="SAM" id="MobiDB-lite"/>
    </source>
</evidence>
<dbReference type="HOGENOM" id="CLU_1498272_0_0_1"/>
<dbReference type="AlphaFoldDB" id="U5DAI3"/>
<dbReference type="EMBL" id="KI392075">
    <property type="protein sequence ID" value="ERN19225.1"/>
    <property type="molecule type" value="Genomic_DNA"/>
</dbReference>
<organism evidence="2 3">
    <name type="scientific">Amborella trichopoda</name>
    <dbReference type="NCBI Taxonomy" id="13333"/>
    <lineage>
        <taxon>Eukaryota</taxon>
        <taxon>Viridiplantae</taxon>
        <taxon>Streptophyta</taxon>
        <taxon>Embryophyta</taxon>
        <taxon>Tracheophyta</taxon>
        <taxon>Spermatophyta</taxon>
        <taxon>Magnoliopsida</taxon>
        <taxon>Amborellales</taxon>
        <taxon>Amborellaceae</taxon>
        <taxon>Amborella</taxon>
    </lineage>
</organism>
<keyword evidence="3" id="KW-1185">Reference proteome</keyword>
<accession>U5DAI3</accession>
<name>U5DAI3_AMBTC</name>
<dbReference type="Gramene" id="ERN19225">
    <property type="protein sequence ID" value="ERN19225"/>
    <property type="gene ID" value="AMTR_s00061p00197390"/>
</dbReference>
<sequence length="180" mass="20885">MKCKEKFSSNSKKPRNRPLSSSQFCDNKCLPHEPVGPDLKNRKDGLPYNCNCPSNSIKKEALERDNRVSDLTSGNEKDGNLCGSRKSFDYYSCDDENRNLVKHDFCREKLKGRNDCREHYARGAIFLENQESFMKVYSLLYNPDHMVMSSNGRPWVITEKDWRPGTTVRDFIFRSSDPEV</sequence>
<proteinExistence type="predicted"/>
<feature type="region of interest" description="Disordered" evidence="1">
    <location>
        <begin position="1"/>
        <end position="23"/>
    </location>
</feature>
<evidence type="ECO:0000313" key="3">
    <source>
        <dbReference type="Proteomes" id="UP000017836"/>
    </source>
</evidence>
<dbReference type="PANTHER" id="PTHR36384">
    <property type="entry name" value="SAWADEE PROTEIN"/>
    <property type="match status" value="1"/>
</dbReference>
<reference evidence="3" key="1">
    <citation type="journal article" date="2013" name="Science">
        <title>The Amborella genome and the evolution of flowering plants.</title>
        <authorList>
            <consortium name="Amborella Genome Project"/>
        </authorList>
    </citation>
    <scope>NUCLEOTIDE SEQUENCE [LARGE SCALE GENOMIC DNA]</scope>
</reference>
<dbReference type="Proteomes" id="UP000017836">
    <property type="component" value="Unassembled WGS sequence"/>
</dbReference>
<dbReference type="PANTHER" id="PTHR36384:SF1">
    <property type="entry name" value="SAWADEE PROTEIN"/>
    <property type="match status" value="1"/>
</dbReference>
<protein>
    <submittedName>
        <fullName evidence="2">Uncharacterized protein</fullName>
    </submittedName>
</protein>
<evidence type="ECO:0000313" key="2">
    <source>
        <dbReference type="EMBL" id="ERN19225.1"/>
    </source>
</evidence>